<evidence type="ECO:0000313" key="2">
    <source>
        <dbReference type="EMBL" id="VFQ78206.1"/>
    </source>
</evidence>
<keyword evidence="1" id="KW-1133">Transmembrane helix</keyword>
<keyword evidence="1" id="KW-0812">Transmembrane</keyword>
<accession>A0A484LQH0</accession>
<protein>
    <submittedName>
        <fullName evidence="2">Uncharacterized protein</fullName>
    </submittedName>
</protein>
<dbReference type="Proteomes" id="UP000595140">
    <property type="component" value="Unassembled WGS sequence"/>
</dbReference>
<name>A0A484LQH0_9ASTE</name>
<dbReference type="EMBL" id="OOIL02001788">
    <property type="protein sequence ID" value="VFQ78206.1"/>
    <property type="molecule type" value="Genomic_DNA"/>
</dbReference>
<feature type="transmembrane region" description="Helical" evidence="1">
    <location>
        <begin position="44"/>
        <end position="63"/>
    </location>
</feature>
<evidence type="ECO:0000256" key="1">
    <source>
        <dbReference type="SAM" id="Phobius"/>
    </source>
</evidence>
<organism evidence="2 3">
    <name type="scientific">Cuscuta campestris</name>
    <dbReference type="NCBI Taxonomy" id="132261"/>
    <lineage>
        <taxon>Eukaryota</taxon>
        <taxon>Viridiplantae</taxon>
        <taxon>Streptophyta</taxon>
        <taxon>Embryophyta</taxon>
        <taxon>Tracheophyta</taxon>
        <taxon>Spermatophyta</taxon>
        <taxon>Magnoliopsida</taxon>
        <taxon>eudicotyledons</taxon>
        <taxon>Gunneridae</taxon>
        <taxon>Pentapetalae</taxon>
        <taxon>asterids</taxon>
        <taxon>lamiids</taxon>
        <taxon>Solanales</taxon>
        <taxon>Convolvulaceae</taxon>
        <taxon>Cuscuteae</taxon>
        <taxon>Cuscuta</taxon>
        <taxon>Cuscuta subgen. Grammica</taxon>
        <taxon>Cuscuta sect. Cleistogrammica</taxon>
    </lineage>
</organism>
<keyword evidence="3" id="KW-1185">Reference proteome</keyword>
<dbReference type="AlphaFoldDB" id="A0A484LQH0"/>
<gene>
    <name evidence="2" type="ORF">CCAM_LOCUS19982</name>
</gene>
<proteinExistence type="predicted"/>
<reference evidence="2 3" key="1">
    <citation type="submission" date="2018-04" db="EMBL/GenBank/DDBJ databases">
        <authorList>
            <person name="Vogel A."/>
        </authorList>
    </citation>
    <scope>NUCLEOTIDE SEQUENCE [LARGE SCALE GENOMIC DNA]</scope>
</reference>
<sequence>MKYKEQQKEDQQKEGTIFATSFAETVGVKELEWKILFLTFQMKYILAAKTAAIFLLLFTVAMLRSCVQIASIVSPSKRNWVQS</sequence>
<keyword evidence="1" id="KW-0472">Membrane</keyword>
<evidence type="ECO:0000313" key="3">
    <source>
        <dbReference type="Proteomes" id="UP000595140"/>
    </source>
</evidence>